<dbReference type="EMBL" id="UOEA01000014">
    <property type="protein sequence ID" value="VAV82323.1"/>
    <property type="molecule type" value="Genomic_DNA"/>
</dbReference>
<evidence type="ECO:0000259" key="4">
    <source>
        <dbReference type="PROSITE" id="PS50926"/>
    </source>
</evidence>
<dbReference type="PANTHER" id="PTHR11061:SF30">
    <property type="entry name" value="TRNA (URACIL(54)-C(5))-METHYLTRANSFERASE"/>
    <property type="match status" value="1"/>
</dbReference>
<dbReference type="Gene3D" id="3.40.50.150">
    <property type="entry name" value="Vaccinia Virus protein VP39"/>
    <property type="match status" value="1"/>
</dbReference>
<dbReference type="CDD" id="cd02440">
    <property type="entry name" value="AdoMet_MTases"/>
    <property type="match status" value="1"/>
</dbReference>
<keyword evidence="1 5" id="KW-0489">Methyltransferase</keyword>
<organism evidence="5">
    <name type="scientific">hydrothermal vent metagenome</name>
    <dbReference type="NCBI Taxonomy" id="652676"/>
    <lineage>
        <taxon>unclassified sequences</taxon>
        <taxon>metagenomes</taxon>
        <taxon>ecological metagenomes</taxon>
    </lineage>
</organism>
<reference evidence="5" key="1">
    <citation type="submission" date="2018-06" db="EMBL/GenBank/DDBJ databases">
        <authorList>
            <person name="Zhirakovskaya E."/>
        </authorList>
    </citation>
    <scope>NUCLEOTIDE SEQUENCE</scope>
</reference>
<protein>
    <submittedName>
        <fullName evidence="5">RNA methyltransferase, TrmA family</fullName>
    </submittedName>
</protein>
<keyword evidence="3" id="KW-0949">S-adenosyl-L-methionine</keyword>
<dbReference type="InterPro" id="IPR002792">
    <property type="entry name" value="TRAM_dom"/>
</dbReference>
<dbReference type="Gene3D" id="2.40.50.1070">
    <property type="match status" value="1"/>
</dbReference>
<dbReference type="PROSITE" id="PS01231">
    <property type="entry name" value="TRMA_2"/>
    <property type="match status" value="1"/>
</dbReference>
<dbReference type="Gene3D" id="2.40.50.140">
    <property type="entry name" value="Nucleic acid-binding proteins"/>
    <property type="match status" value="1"/>
</dbReference>
<gene>
    <name evidence="5" type="ORF">MNBD_DELTA01-36</name>
</gene>
<dbReference type="Pfam" id="PF01938">
    <property type="entry name" value="TRAM"/>
    <property type="match status" value="1"/>
</dbReference>
<dbReference type="PROSITE" id="PS51687">
    <property type="entry name" value="SAM_MT_RNA_M5U"/>
    <property type="match status" value="1"/>
</dbReference>
<dbReference type="AlphaFoldDB" id="A0A3B0RCF0"/>
<dbReference type="Pfam" id="PF05958">
    <property type="entry name" value="tRNA_U5-meth_tr"/>
    <property type="match status" value="1"/>
</dbReference>
<sequence length="439" mass="48737">MTKTIKIDNLTYGGDGIGRLDGKAVFVPYGAPGDTVEVKFIKEKKRFAIAELIEVTEPSPLRQDPACPVFGECGGCQWQHISYETQLKAKGEQFTETLKRLAGIEFPEPPRLIASPKVLNYRNRVKIHKKGPKWGFFRAKSHKIVDIDNCPLLDPTINKVFAAIRAFDFPEPLHTLDIALDEATGNCVAAFYLKKNRDFDWEGLLSKVGDLKGIELWKKDPNTTRKSKLGEFGDTLLSYKVAGATILSGTTTFMQGNPEQNKNIVEEVLRLTDLDKVKEEKKPIVIADLFCGAGNLTIPLAMRAEMVVGIDTDGEAIVYAKKAARISGLAAVKFRSEDAEKTKTLEKVSPSVVVLDPPRSGCLEAIEKIIKVMPEKVIYISCAPPTLARDIKLLIDKGYRPARASVLDLFPQTYHIESIVELILPKAQNETQPETQNRD</sequence>
<dbReference type="SUPFAM" id="SSF53335">
    <property type="entry name" value="S-adenosyl-L-methionine-dependent methyltransferases"/>
    <property type="match status" value="1"/>
</dbReference>
<dbReference type="InterPro" id="IPR012340">
    <property type="entry name" value="NA-bd_OB-fold"/>
</dbReference>
<dbReference type="PROSITE" id="PS01230">
    <property type="entry name" value="TRMA_1"/>
    <property type="match status" value="1"/>
</dbReference>
<dbReference type="FunFam" id="2.40.50.140:FF:000097">
    <property type="entry name" value="23S rRNA (uracil(1939)-C(5))-methyltransferase RlmD"/>
    <property type="match status" value="1"/>
</dbReference>
<dbReference type="InterPro" id="IPR010280">
    <property type="entry name" value="U5_MeTrfase_fam"/>
</dbReference>
<dbReference type="PROSITE" id="PS50926">
    <property type="entry name" value="TRAM"/>
    <property type="match status" value="1"/>
</dbReference>
<evidence type="ECO:0000256" key="3">
    <source>
        <dbReference type="ARBA" id="ARBA00022691"/>
    </source>
</evidence>
<evidence type="ECO:0000256" key="1">
    <source>
        <dbReference type="ARBA" id="ARBA00022603"/>
    </source>
</evidence>
<keyword evidence="2 5" id="KW-0808">Transferase</keyword>
<dbReference type="InterPro" id="IPR029063">
    <property type="entry name" value="SAM-dependent_MTases_sf"/>
</dbReference>
<dbReference type="InterPro" id="IPR030390">
    <property type="entry name" value="MeTrfase_TrmA_AS"/>
</dbReference>
<dbReference type="InterPro" id="IPR030391">
    <property type="entry name" value="MeTrfase_TrmA_CS"/>
</dbReference>
<dbReference type="SUPFAM" id="SSF50249">
    <property type="entry name" value="Nucleic acid-binding proteins"/>
    <property type="match status" value="1"/>
</dbReference>
<evidence type="ECO:0000256" key="2">
    <source>
        <dbReference type="ARBA" id="ARBA00022679"/>
    </source>
</evidence>
<dbReference type="GO" id="GO:0070041">
    <property type="term" value="F:rRNA (uridine-C5-)-methyltransferase activity"/>
    <property type="evidence" value="ECO:0007669"/>
    <property type="project" value="TreeGrafter"/>
</dbReference>
<dbReference type="PANTHER" id="PTHR11061">
    <property type="entry name" value="RNA M5U METHYLTRANSFERASE"/>
    <property type="match status" value="1"/>
</dbReference>
<dbReference type="GO" id="GO:0070475">
    <property type="term" value="P:rRNA base methylation"/>
    <property type="evidence" value="ECO:0007669"/>
    <property type="project" value="TreeGrafter"/>
</dbReference>
<feature type="domain" description="TRAM" evidence="4">
    <location>
        <begin position="1"/>
        <end position="54"/>
    </location>
</feature>
<proteinExistence type="predicted"/>
<name>A0A3B0RCF0_9ZZZZ</name>
<evidence type="ECO:0000313" key="5">
    <source>
        <dbReference type="EMBL" id="VAV82323.1"/>
    </source>
</evidence>
<accession>A0A3B0RCF0</accession>